<dbReference type="InParanoid" id="C7QD95"/>
<keyword evidence="7" id="KW-1185">Reference proteome</keyword>
<dbReference type="Gene3D" id="3.40.50.300">
    <property type="entry name" value="P-loop containing nucleotide triphosphate hydrolases"/>
    <property type="match status" value="1"/>
</dbReference>
<dbReference type="Proteomes" id="UP000000851">
    <property type="component" value="Chromosome"/>
</dbReference>
<dbReference type="GO" id="GO:0005524">
    <property type="term" value="F:ATP binding"/>
    <property type="evidence" value="ECO:0007669"/>
    <property type="project" value="UniProtKB-KW"/>
</dbReference>
<dbReference type="SMART" id="SM00382">
    <property type="entry name" value="AAA"/>
    <property type="match status" value="1"/>
</dbReference>
<dbReference type="SUPFAM" id="SSF52540">
    <property type="entry name" value="P-loop containing nucleoside triphosphate hydrolases"/>
    <property type="match status" value="1"/>
</dbReference>
<dbReference type="eggNOG" id="COG1116">
    <property type="taxonomic scope" value="Bacteria"/>
</dbReference>
<dbReference type="AlphaFoldDB" id="C7QD95"/>
<evidence type="ECO:0000259" key="5">
    <source>
        <dbReference type="PROSITE" id="PS50893"/>
    </source>
</evidence>
<dbReference type="InterPro" id="IPR003439">
    <property type="entry name" value="ABC_transporter-like_ATP-bd"/>
</dbReference>
<dbReference type="RefSeq" id="WP_015792417.1">
    <property type="nucleotide sequence ID" value="NC_013131.1"/>
</dbReference>
<evidence type="ECO:0000313" key="6">
    <source>
        <dbReference type="EMBL" id="ACU72688.1"/>
    </source>
</evidence>
<dbReference type="EMBL" id="CP001700">
    <property type="protein sequence ID" value="ACU72688.1"/>
    <property type="molecule type" value="Genomic_DNA"/>
</dbReference>
<dbReference type="PROSITE" id="PS50893">
    <property type="entry name" value="ABC_TRANSPORTER_2"/>
    <property type="match status" value="1"/>
</dbReference>
<feature type="region of interest" description="Disordered" evidence="4">
    <location>
        <begin position="1"/>
        <end position="26"/>
    </location>
</feature>
<dbReference type="STRING" id="479433.Caci_3786"/>
<proteinExistence type="predicted"/>
<dbReference type="PANTHER" id="PTHR42788:SF13">
    <property type="entry name" value="ALIPHATIC SULFONATES IMPORT ATP-BINDING PROTEIN SSUB"/>
    <property type="match status" value="1"/>
</dbReference>
<keyword evidence="3" id="KW-0067">ATP-binding</keyword>
<dbReference type="InterPro" id="IPR027417">
    <property type="entry name" value="P-loop_NTPase"/>
</dbReference>
<dbReference type="OrthoDB" id="3514167at2"/>
<evidence type="ECO:0000256" key="2">
    <source>
        <dbReference type="ARBA" id="ARBA00022741"/>
    </source>
</evidence>
<dbReference type="PANTHER" id="PTHR42788">
    <property type="entry name" value="TAURINE IMPORT ATP-BINDING PROTEIN-RELATED"/>
    <property type="match status" value="1"/>
</dbReference>
<accession>C7QD95</accession>
<feature type="compositionally biased region" description="Gly residues" evidence="4">
    <location>
        <begin position="9"/>
        <end position="19"/>
    </location>
</feature>
<dbReference type="HOGENOM" id="CLU_000604_1_22_11"/>
<dbReference type="InterPro" id="IPR003593">
    <property type="entry name" value="AAA+_ATPase"/>
</dbReference>
<reference evidence="6 7" key="1">
    <citation type="journal article" date="2009" name="Stand. Genomic Sci.">
        <title>Complete genome sequence of Catenulispora acidiphila type strain (ID 139908).</title>
        <authorList>
            <person name="Copeland A."/>
            <person name="Lapidus A."/>
            <person name="Glavina Del Rio T."/>
            <person name="Nolan M."/>
            <person name="Lucas S."/>
            <person name="Chen F."/>
            <person name="Tice H."/>
            <person name="Cheng J.F."/>
            <person name="Bruce D."/>
            <person name="Goodwin L."/>
            <person name="Pitluck S."/>
            <person name="Mikhailova N."/>
            <person name="Pati A."/>
            <person name="Ivanova N."/>
            <person name="Mavromatis K."/>
            <person name="Chen A."/>
            <person name="Palaniappan K."/>
            <person name="Chain P."/>
            <person name="Land M."/>
            <person name="Hauser L."/>
            <person name="Chang Y.J."/>
            <person name="Jeffries C.D."/>
            <person name="Chertkov O."/>
            <person name="Brettin T."/>
            <person name="Detter J.C."/>
            <person name="Han C."/>
            <person name="Ali Z."/>
            <person name="Tindall B.J."/>
            <person name="Goker M."/>
            <person name="Bristow J."/>
            <person name="Eisen J.A."/>
            <person name="Markowitz V."/>
            <person name="Hugenholtz P."/>
            <person name="Kyrpides N.C."/>
            <person name="Klenk H.P."/>
        </authorList>
    </citation>
    <scope>NUCLEOTIDE SEQUENCE [LARGE SCALE GENOMIC DNA]</scope>
    <source>
        <strain evidence="7">DSM 44928 / JCM 14897 / NBRC 102108 / NRRL B-24433 / ID139908</strain>
    </source>
</reference>
<dbReference type="GO" id="GO:0016887">
    <property type="term" value="F:ATP hydrolysis activity"/>
    <property type="evidence" value="ECO:0007669"/>
    <property type="project" value="InterPro"/>
</dbReference>
<dbReference type="InterPro" id="IPR017871">
    <property type="entry name" value="ABC_transporter-like_CS"/>
</dbReference>
<name>C7QD95_CATAD</name>
<organism evidence="6 7">
    <name type="scientific">Catenulispora acidiphila (strain DSM 44928 / JCM 14897 / NBRC 102108 / NRRL B-24433 / ID139908)</name>
    <dbReference type="NCBI Taxonomy" id="479433"/>
    <lineage>
        <taxon>Bacteria</taxon>
        <taxon>Bacillati</taxon>
        <taxon>Actinomycetota</taxon>
        <taxon>Actinomycetes</taxon>
        <taxon>Catenulisporales</taxon>
        <taxon>Catenulisporaceae</taxon>
        <taxon>Catenulispora</taxon>
    </lineage>
</organism>
<protein>
    <submittedName>
        <fullName evidence="6">ABC transporter related</fullName>
    </submittedName>
</protein>
<keyword evidence="2" id="KW-0547">Nucleotide-binding</keyword>
<evidence type="ECO:0000256" key="3">
    <source>
        <dbReference type="ARBA" id="ARBA00022840"/>
    </source>
</evidence>
<dbReference type="CDD" id="cd03293">
    <property type="entry name" value="ABC_NrtD_SsuB_transporters"/>
    <property type="match status" value="1"/>
</dbReference>
<dbReference type="Pfam" id="PF00005">
    <property type="entry name" value="ABC_tran"/>
    <property type="match status" value="1"/>
</dbReference>
<dbReference type="KEGG" id="cai:Caci_3786"/>
<evidence type="ECO:0000256" key="1">
    <source>
        <dbReference type="ARBA" id="ARBA00022448"/>
    </source>
</evidence>
<dbReference type="PROSITE" id="PS00211">
    <property type="entry name" value="ABC_TRANSPORTER_1"/>
    <property type="match status" value="1"/>
</dbReference>
<dbReference type="InterPro" id="IPR050166">
    <property type="entry name" value="ABC_transporter_ATP-bind"/>
</dbReference>
<sequence length="305" mass="31508">MSTSSLAGVGFGSDPGSGAGSPSAAGPGSGCEIRLHDVVLGYRRRAVLGGVDGVDLVVSAGEILTVVGPSGCGKSTLLRGLAGLLPTLRGRISVGGVPVTGPGSDRAMVFQDDALLPWLDVRRNIEFPLAVRQVPRAERKARAEEWITRVGLDGFDRHLPGRLSGGMRQRVQLARALIGAPPVVLMDEPFGALDPATRAAMRALLVDVWRQGGPTVVFVTHDVDEALEIGDRVIVLGRAGIDTVIPVQRPRDATASREGQRARVLTALMNSAGAPAMPVVAADAEDLTAAAATAATATNPTEVAS</sequence>
<feature type="domain" description="ABC transporter" evidence="5">
    <location>
        <begin position="33"/>
        <end position="263"/>
    </location>
</feature>
<evidence type="ECO:0000313" key="7">
    <source>
        <dbReference type="Proteomes" id="UP000000851"/>
    </source>
</evidence>
<keyword evidence="1" id="KW-0813">Transport</keyword>
<gene>
    <name evidence="6" type="ordered locus">Caci_3786</name>
</gene>
<evidence type="ECO:0000256" key="4">
    <source>
        <dbReference type="SAM" id="MobiDB-lite"/>
    </source>
</evidence>